<dbReference type="Gene3D" id="1.20.1270.60">
    <property type="entry name" value="Arfaptin homology (AH) domain/BAR domain"/>
    <property type="match status" value="1"/>
</dbReference>
<organism evidence="1 2">
    <name type="scientific">Petrolisthes cinctipes</name>
    <name type="common">Flat porcelain crab</name>
    <dbReference type="NCBI Taxonomy" id="88211"/>
    <lineage>
        <taxon>Eukaryota</taxon>
        <taxon>Metazoa</taxon>
        <taxon>Ecdysozoa</taxon>
        <taxon>Arthropoda</taxon>
        <taxon>Crustacea</taxon>
        <taxon>Multicrustacea</taxon>
        <taxon>Malacostraca</taxon>
        <taxon>Eumalacostraca</taxon>
        <taxon>Eucarida</taxon>
        <taxon>Decapoda</taxon>
        <taxon>Pleocyemata</taxon>
        <taxon>Anomura</taxon>
        <taxon>Galatheoidea</taxon>
        <taxon>Porcellanidae</taxon>
        <taxon>Petrolisthes</taxon>
    </lineage>
</organism>
<comment type="caution">
    <text evidence="1">The sequence shown here is derived from an EMBL/GenBank/DDBJ whole genome shotgun (WGS) entry which is preliminary data.</text>
</comment>
<sequence>MHPSLIHTNHAEKAKQEAEALFEECSDAARQEIKHFHRGRVRELQEGVENYVALQLSSARSALSIISTALSQISWHLGSKAWAGLTTTAAPISLHLSTSTPQPPPPMSAIPKVPHLSPPLVSVIPKPLNLSF</sequence>
<name>A0AAE1GD54_PETCI</name>
<dbReference type="InterPro" id="IPR027267">
    <property type="entry name" value="AH/BAR_dom_sf"/>
</dbReference>
<gene>
    <name evidence="1" type="ORF">Pcinc_006444</name>
</gene>
<reference evidence="1" key="1">
    <citation type="submission" date="2023-10" db="EMBL/GenBank/DDBJ databases">
        <title>Genome assemblies of two species of porcelain crab, Petrolisthes cinctipes and Petrolisthes manimaculis (Anomura: Porcellanidae).</title>
        <authorList>
            <person name="Angst P."/>
        </authorList>
    </citation>
    <scope>NUCLEOTIDE SEQUENCE</scope>
    <source>
        <strain evidence="1">PB745_01</strain>
        <tissue evidence="1">Gill</tissue>
    </source>
</reference>
<accession>A0AAE1GD54</accession>
<proteinExistence type="predicted"/>
<protein>
    <submittedName>
        <fullName evidence="1">Uncharacterized protein</fullName>
    </submittedName>
</protein>
<keyword evidence="2" id="KW-1185">Reference proteome</keyword>
<dbReference type="AlphaFoldDB" id="A0AAE1GD54"/>
<dbReference type="EMBL" id="JAWQEG010000476">
    <property type="protein sequence ID" value="KAK3889564.1"/>
    <property type="molecule type" value="Genomic_DNA"/>
</dbReference>
<dbReference type="Proteomes" id="UP001286313">
    <property type="component" value="Unassembled WGS sequence"/>
</dbReference>
<evidence type="ECO:0000313" key="1">
    <source>
        <dbReference type="EMBL" id="KAK3889564.1"/>
    </source>
</evidence>
<evidence type="ECO:0000313" key="2">
    <source>
        <dbReference type="Proteomes" id="UP001286313"/>
    </source>
</evidence>